<dbReference type="AlphaFoldDB" id="N8X7K1"/>
<dbReference type="RefSeq" id="WP_004824739.1">
    <property type="nucleotide sequence ID" value="NZ_KB849459.1"/>
</dbReference>
<evidence type="ECO:0000313" key="1">
    <source>
        <dbReference type="EMBL" id="ENV20407.1"/>
    </source>
</evidence>
<accession>N8X7K1</accession>
<protein>
    <submittedName>
        <fullName evidence="1">Uncharacterized protein</fullName>
    </submittedName>
</protein>
<dbReference type="Proteomes" id="UP000013270">
    <property type="component" value="Unassembled WGS sequence"/>
</dbReference>
<dbReference type="EMBL" id="APPK01000049">
    <property type="protein sequence ID" value="ENV20407.1"/>
    <property type="molecule type" value="Genomic_DNA"/>
</dbReference>
<name>N8X7K1_ACIBZ</name>
<dbReference type="PATRIC" id="fig|1217651.3.peg.3638"/>
<organism evidence="1 2">
    <name type="scientific">Acinetobacter bereziniae NIPH 3</name>
    <dbReference type="NCBI Taxonomy" id="1217651"/>
    <lineage>
        <taxon>Bacteria</taxon>
        <taxon>Pseudomonadati</taxon>
        <taxon>Pseudomonadota</taxon>
        <taxon>Gammaproteobacteria</taxon>
        <taxon>Moraxellales</taxon>
        <taxon>Moraxellaceae</taxon>
        <taxon>Acinetobacter</taxon>
    </lineage>
</organism>
<reference evidence="1 2" key="1">
    <citation type="submission" date="2013-02" db="EMBL/GenBank/DDBJ databases">
        <title>The Genome Sequence of Acinetobacter bereziniae NIPH 3.</title>
        <authorList>
            <consortium name="The Broad Institute Genome Sequencing Platform"/>
            <consortium name="The Broad Institute Genome Sequencing Center for Infectious Disease"/>
            <person name="Cerqueira G."/>
            <person name="Feldgarden M."/>
            <person name="Courvalin P."/>
            <person name="Perichon B."/>
            <person name="Grillot-Courvalin C."/>
            <person name="Clermont D."/>
            <person name="Rocha E."/>
            <person name="Yoon E.-J."/>
            <person name="Nemec A."/>
            <person name="Walker B."/>
            <person name="Young S.K."/>
            <person name="Zeng Q."/>
            <person name="Gargeya S."/>
            <person name="Fitzgerald M."/>
            <person name="Haas B."/>
            <person name="Abouelleil A."/>
            <person name="Alvarado L."/>
            <person name="Arachchi H.M."/>
            <person name="Berlin A.M."/>
            <person name="Chapman S.B."/>
            <person name="Dewar J."/>
            <person name="Goldberg J."/>
            <person name="Griggs A."/>
            <person name="Gujja S."/>
            <person name="Hansen M."/>
            <person name="Howarth C."/>
            <person name="Imamovic A."/>
            <person name="Larimer J."/>
            <person name="McCowan C."/>
            <person name="Murphy C."/>
            <person name="Neiman D."/>
            <person name="Pearson M."/>
            <person name="Priest M."/>
            <person name="Roberts A."/>
            <person name="Saif S."/>
            <person name="Shea T."/>
            <person name="Sisk P."/>
            <person name="Sykes S."/>
            <person name="Wortman J."/>
            <person name="Nusbaum C."/>
            <person name="Birren B."/>
        </authorList>
    </citation>
    <scope>NUCLEOTIDE SEQUENCE [LARGE SCALE GENOMIC DNA]</scope>
    <source>
        <strain evidence="1 2">NIPH 3</strain>
    </source>
</reference>
<gene>
    <name evidence="1" type="ORF">F963_03692</name>
</gene>
<comment type="caution">
    <text evidence="1">The sequence shown here is derived from an EMBL/GenBank/DDBJ whole genome shotgun (WGS) entry which is preliminary data.</text>
</comment>
<evidence type="ECO:0000313" key="2">
    <source>
        <dbReference type="Proteomes" id="UP000013270"/>
    </source>
</evidence>
<proteinExistence type="predicted"/>
<sequence length="111" mass="12434">MKLILKNGATLLYKNGMSLTGLNIDSVVAESKEDRANLRMLLTDALKVDNQGCYELGAYLASKSTLKQDYSLKDKLRIINTLSVALKSHDSVFYNHTKELEEKLLTLIQSI</sequence>
<dbReference type="HOGENOM" id="CLU_2152805_0_0_6"/>